<protein>
    <recommendedName>
        <fullName evidence="8">Protein kinase domain-containing protein</fullName>
    </recommendedName>
</protein>
<reference evidence="9" key="1">
    <citation type="journal article" date="2020" name="bioRxiv">
        <title>Comparative genomics of Chlamydomonas.</title>
        <authorList>
            <person name="Craig R.J."/>
            <person name="Hasan A.R."/>
            <person name="Ness R.W."/>
            <person name="Keightley P.D."/>
        </authorList>
    </citation>
    <scope>NUCLEOTIDE SEQUENCE</scope>
    <source>
        <strain evidence="9">CCAP 11/173</strain>
    </source>
</reference>
<keyword evidence="2 5" id="KW-0547">Nucleotide-binding</keyword>
<dbReference type="InterPro" id="IPR017441">
    <property type="entry name" value="Protein_kinase_ATP_BS"/>
</dbReference>
<keyword evidence="7" id="KW-1133">Transmembrane helix</keyword>
<dbReference type="PROSITE" id="PS00108">
    <property type="entry name" value="PROTEIN_KINASE_ST"/>
    <property type="match status" value="1"/>
</dbReference>
<keyword evidence="10" id="KW-1185">Reference proteome</keyword>
<dbReference type="Pfam" id="PF00069">
    <property type="entry name" value="Pkinase"/>
    <property type="match status" value="1"/>
</dbReference>
<dbReference type="EMBL" id="JAEHOD010000007">
    <property type="protein sequence ID" value="KAG2451850.1"/>
    <property type="molecule type" value="Genomic_DNA"/>
</dbReference>
<dbReference type="GO" id="GO:0004674">
    <property type="term" value="F:protein serine/threonine kinase activity"/>
    <property type="evidence" value="ECO:0007669"/>
    <property type="project" value="TreeGrafter"/>
</dbReference>
<sequence>MVTGRTPGPDGLLVSWDSSYVSGKIRLVNSTLTIRALASLRTRRVNQNLAPGCDLLEPCAPGEWGRVVLDQSFLVQRLCYPASMHATALAGVIRPRGFPGTQAWRALLPQPACQQAANRSSTLLVKMAPPPPPPVPQLRCWSHMGAYDNLGMFCADLDASQKQVLTGYTLLMTNVTYVCDDIITDECVARIGTVGCYNNWADYKAQQLALAPSPPLAASAGGGISINAALSGSAGGDDGGSSGGGSGGLSDTEQVLVGAIIGGVGGALLIGAVLGFFVWRRRKAAREVPQLPVADKGNATAGAAGASGFTNLDVKSDGGSAWVLCPPFTRARRADSRYAVPPACAIGKQRQDWLYSSGAPAMGSSSASEGLPGATADVMSSPSATEQQLSRLPDRLGGASSRSELDGACASIQDAQHDSDEGLEMAGIYETVEVVTLDTPQRVEVKTDVLLDPTVTLLPKQLGRGTFGRVLEGRYQGQKVAVKLLNESAFGVAAGVTKSTGALPGMRAGAAAAAGAAAGGMDKEGNGGEECGGQTRQIMLDALVQEVEVLGRCRHPNVVRLLAACLTPPRLCLVMELMETSLERMLYGGGPEQPLLPLGTVLDIALDVAQGLSYLHPTIVHRDLKPGNVLVNLNGGKRPLAKLSDFGLSRIYRTTVVETEHPEAGTPGYMAPEQFDVNNFMISHKVDVYSYAILVWSMLSGQEPWKNLTLVQVAYGVAVLHERPPLSAIPADRLSPKMIRLITSCW</sequence>
<dbReference type="InterPro" id="IPR051681">
    <property type="entry name" value="Ser/Thr_Kinases-Pseudokinases"/>
</dbReference>
<evidence type="ECO:0000256" key="5">
    <source>
        <dbReference type="PROSITE-ProRule" id="PRU10141"/>
    </source>
</evidence>
<feature type="transmembrane region" description="Helical" evidence="7">
    <location>
        <begin position="255"/>
        <end position="279"/>
    </location>
</feature>
<evidence type="ECO:0000256" key="2">
    <source>
        <dbReference type="ARBA" id="ARBA00022741"/>
    </source>
</evidence>
<feature type="region of interest" description="Disordered" evidence="6">
    <location>
        <begin position="364"/>
        <end position="403"/>
    </location>
</feature>
<evidence type="ECO:0000313" key="10">
    <source>
        <dbReference type="Proteomes" id="UP000613740"/>
    </source>
</evidence>
<dbReference type="SUPFAM" id="SSF56112">
    <property type="entry name" value="Protein kinase-like (PK-like)"/>
    <property type="match status" value="1"/>
</dbReference>
<organism evidence="9 10">
    <name type="scientific">Chlamydomonas schloesseri</name>
    <dbReference type="NCBI Taxonomy" id="2026947"/>
    <lineage>
        <taxon>Eukaryota</taxon>
        <taxon>Viridiplantae</taxon>
        <taxon>Chlorophyta</taxon>
        <taxon>core chlorophytes</taxon>
        <taxon>Chlorophyceae</taxon>
        <taxon>CS clade</taxon>
        <taxon>Chlamydomonadales</taxon>
        <taxon>Chlamydomonadaceae</taxon>
        <taxon>Chlamydomonas</taxon>
    </lineage>
</organism>
<evidence type="ECO:0000256" key="4">
    <source>
        <dbReference type="ARBA" id="ARBA00022840"/>
    </source>
</evidence>
<evidence type="ECO:0000256" key="7">
    <source>
        <dbReference type="SAM" id="Phobius"/>
    </source>
</evidence>
<comment type="caution">
    <text evidence="9">The sequence shown here is derived from an EMBL/GenBank/DDBJ whole genome shotgun (WGS) entry which is preliminary data.</text>
</comment>
<accession>A0A836BA24</accession>
<keyword evidence="7" id="KW-0472">Membrane</keyword>
<evidence type="ECO:0000256" key="6">
    <source>
        <dbReference type="SAM" id="MobiDB-lite"/>
    </source>
</evidence>
<dbReference type="Gene3D" id="3.30.200.20">
    <property type="entry name" value="Phosphorylase Kinase, domain 1"/>
    <property type="match status" value="1"/>
</dbReference>
<evidence type="ECO:0000256" key="1">
    <source>
        <dbReference type="ARBA" id="ARBA00022679"/>
    </source>
</evidence>
<feature type="compositionally biased region" description="Polar residues" evidence="6">
    <location>
        <begin position="378"/>
        <end position="390"/>
    </location>
</feature>
<dbReference type="Gene3D" id="1.10.510.10">
    <property type="entry name" value="Transferase(Phosphotransferase) domain 1"/>
    <property type="match status" value="1"/>
</dbReference>
<proteinExistence type="predicted"/>
<dbReference type="InterPro" id="IPR011009">
    <property type="entry name" value="Kinase-like_dom_sf"/>
</dbReference>
<dbReference type="GO" id="GO:0005524">
    <property type="term" value="F:ATP binding"/>
    <property type="evidence" value="ECO:0007669"/>
    <property type="project" value="UniProtKB-UniRule"/>
</dbReference>
<keyword evidence="4 5" id="KW-0067">ATP-binding</keyword>
<keyword evidence="7" id="KW-0812">Transmembrane</keyword>
<evidence type="ECO:0000256" key="3">
    <source>
        <dbReference type="ARBA" id="ARBA00022777"/>
    </source>
</evidence>
<dbReference type="AlphaFoldDB" id="A0A836BA24"/>
<feature type="domain" description="Protein kinase" evidence="8">
    <location>
        <begin position="456"/>
        <end position="746"/>
    </location>
</feature>
<feature type="binding site" evidence="5">
    <location>
        <position position="483"/>
    </location>
    <ligand>
        <name>ATP</name>
        <dbReference type="ChEBI" id="CHEBI:30616"/>
    </ligand>
</feature>
<dbReference type="InterPro" id="IPR000719">
    <property type="entry name" value="Prot_kinase_dom"/>
</dbReference>
<keyword evidence="3" id="KW-0418">Kinase</keyword>
<dbReference type="PANTHER" id="PTHR44329">
    <property type="entry name" value="SERINE/THREONINE-PROTEIN KINASE TNNI3K-RELATED"/>
    <property type="match status" value="1"/>
</dbReference>
<dbReference type="SMART" id="SM00220">
    <property type="entry name" value="S_TKc"/>
    <property type="match status" value="1"/>
</dbReference>
<evidence type="ECO:0000313" key="9">
    <source>
        <dbReference type="EMBL" id="KAG2451850.1"/>
    </source>
</evidence>
<dbReference type="PROSITE" id="PS00107">
    <property type="entry name" value="PROTEIN_KINASE_ATP"/>
    <property type="match status" value="1"/>
</dbReference>
<evidence type="ECO:0000259" key="8">
    <source>
        <dbReference type="PROSITE" id="PS50011"/>
    </source>
</evidence>
<dbReference type="InterPro" id="IPR008271">
    <property type="entry name" value="Ser/Thr_kinase_AS"/>
</dbReference>
<gene>
    <name evidence="9" type="ORF">HYH02_003626</name>
</gene>
<dbReference type="PROSITE" id="PS50011">
    <property type="entry name" value="PROTEIN_KINASE_DOM"/>
    <property type="match status" value="1"/>
</dbReference>
<keyword evidence="1" id="KW-0808">Transferase</keyword>
<name>A0A836BA24_9CHLO</name>
<dbReference type="OrthoDB" id="2804215at2759"/>
<dbReference type="Proteomes" id="UP000613740">
    <property type="component" value="Unassembled WGS sequence"/>
</dbReference>
<dbReference type="PANTHER" id="PTHR44329:SF214">
    <property type="entry name" value="PROTEIN KINASE DOMAIN-CONTAINING PROTEIN"/>
    <property type="match status" value="1"/>
</dbReference>